<dbReference type="InterPro" id="IPR036465">
    <property type="entry name" value="vWFA_dom_sf"/>
</dbReference>
<evidence type="ECO:0000256" key="8">
    <source>
        <dbReference type="ARBA" id="ARBA00023242"/>
    </source>
</evidence>
<dbReference type="GO" id="GO:0000055">
    <property type="term" value="P:ribosomal large subunit export from nucleus"/>
    <property type="evidence" value="ECO:0007669"/>
    <property type="project" value="TreeGrafter"/>
</dbReference>
<dbReference type="EMBL" id="JACMRX010000001">
    <property type="protein sequence ID" value="KAF7997921.1"/>
    <property type="molecule type" value="Genomic_DNA"/>
</dbReference>
<evidence type="ECO:0000256" key="3">
    <source>
        <dbReference type="ARBA" id="ARBA00007188"/>
    </source>
</evidence>
<dbReference type="Gene3D" id="3.40.50.300">
    <property type="entry name" value="P-loop containing nucleotide triphosphate hydrolases"/>
    <property type="match status" value="6"/>
</dbReference>
<feature type="compositionally biased region" description="Acidic residues" evidence="10">
    <location>
        <begin position="4854"/>
        <end position="4863"/>
    </location>
</feature>
<feature type="compositionally biased region" description="Acidic residues" evidence="10">
    <location>
        <begin position="4621"/>
        <end position="4643"/>
    </location>
</feature>
<dbReference type="InterPro" id="IPR041190">
    <property type="entry name" value="Midasin_AAA_lid_5"/>
</dbReference>
<feature type="region of interest" description="Disordered" evidence="10">
    <location>
        <begin position="4512"/>
        <end position="5078"/>
    </location>
</feature>
<dbReference type="Gene3D" id="3.40.50.410">
    <property type="entry name" value="von Willebrand factor, type A domain"/>
    <property type="match status" value="1"/>
</dbReference>
<keyword evidence="13" id="KW-1185">Reference proteome</keyword>
<feature type="compositionally biased region" description="Acidic residues" evidence="10">
    <location>
        <begin position="4672"/>
        <end position="4681"/>
    </location>
</feature>
<dbReference type="GO" id="GO:0016887">
    <property type="term" value="F:ATP hydrolysis activity"/>
    <property type="evidence" value="ECO:0007669"/>
    <property type="project" value="InterPro"/>
</dbReference>
<feature type="domain" description="VWFA" evidence="11">
    <location>
        <begin position="5215"/>
        <end position="5406"/>
    </location>
</feature>
<sequence>MLQKCLLHFCNRRDKYKTKFQGYLSKESLSHNDFTNVLKKLGDYLMISDSTEDVAECFPQFLLVILSTKIEIDSAQIHSPCHHKQECVVLGKLINLHPDILSFALRYFEKYPAPFVKTNDDQQPPNKRSKPRKSLTNDDKEPTDYEIVITTLNILKAAPNHFRNKWKWSPFYKYLSHNDKKVQWYALKSIGIILNMSEGLLVSCANAIITDFDRFTIDKQIDNKHSIYISEDDTTKEVELAVETSDSLVSISGILLPVFNKKNNLDLTEGLISVPSMELNLRCLALAVAARKCVCLQGPVGCGKTAMVEYIAKMTGRSSTDIIKVQLGDQTDSKMLLGSYRCTDIPGEFVWQPGVLTQAIMDDKWLLLEDIDSAALDVASVLSNLMETRTLSVPGYRDIIYAKSGFQLFVTQRLIKTVSGLHKQSTGASNLLEKHWVCVHMDPLSKGELVTIVKTLFPPLETIATRMIDVFMLFSMGNHDDDDDLEDNKFLKTGRLTSTRDLIKWCTRSIVDFDVSSPDSGLKVFQDAIDIFCCSVTDQTLRLELAIAIGNTLGIVKTKADYFINTYKPEIKYDQNIFIAGRAKVARKKSRYVKYDNDKKINFSFTRPSSVLLERVTSCVAQKEPVLLVGETGTGKTSSVQYLASCTGHKLIVINMNQQSESADLLGGYKPVDIKLLITPVREEFEILFRSYYEIEVNREFLDLISNCYKTCKWKSLIALMRHSATAAVNRLNGKTTTTKSSNNNNNKSKKRILENNTDNKKKPTNDAEMIVKWEKMLIKLEKFQLQIKNECSLAFAFIEGSLITALKEGHWVLLDEINLASSETLECLSGLLEGSTGSLSLLERGDNKSITRHPDFTMFACMNPATDVGKKELPVGLRNRFTEFYVDELTEENDLYLLVNSYLNDLNLPVKKIEKIVKFYLSVKKLAKDYLNDGTGHKPHYSLRTLCRALKIASTNPCGSVMRSLYEAFCLSFLTQLDRSSYPEVEKKIIDTILDVKTMKAVISSKITKPQCANGDDYINFQGYWVIRGTLEPNTPDNYVLTSSVCRNLKDLVRVVSIGKMPVLLQGDTSVGKTSLITYLAKASGHICLRINNHEHTDLQEYVGNYVADESGKLIFKEGVLVEAMRKGHWIILDELNLAPSDVLEALNRVLDDNRELFIPETQQTIKAHNNFMLFATQNPPGLYGGRKVLSRAFRNRFVELHFDEIPSKELTTILHERCKLSKRDAEKIVDVMGELTRRRKSTSTFAGKQGFMTLRDLFRWGERYRLAKDDGKLYDWNQHLADEGYLVLSAKVRKPEECQEIRQVIEKYFKCSVDPSRLFTLNENTSPITRPILEALLNNNNDDNNYVDKFKHVVWTYHMRKMAVLVAKSCQFKEPVLLVGETGCGKTTVCQLAAALNKRKLYSVNCHMHTESSDFLGNLRPVRNHTDKNKQKLFEWVDGPLITAMRTGNHFLADEISLADDSVLERMNSLLEPERCLLLAEKTNDSINSNDMDNNIIKAHDDFCFIGTMNPGGDYGKKELSPALRNRFTEIWCEECLADDDLQSIIVHNLNSKIQDDNEKIAKCILKFIHWLKESEIGKRFTVSIRDIMTWVNFINACDGNLQTKLNIGDAYFHGACLTYIDSLGSGSTGAENISKLQEFRKLSIEYLQLQSAELSSDNQMIIETEYKQDNDNTFGIEPFYIPRGPNDKINMDSFTFTAPTTKSNIHKVLRALQLKKPLLLEGSPGVGKTSLVSAIAKASGNNLLRINLSDQTDISDLFGADLPLEGGQGGQFAWKDGPFLRALRAGDWILLDELNLASQSVLEGLNACFDHRGEIYIPELGRSFTVKHGTKLFGCQNPLRQGGARRGLPKSFLNRFTQVFIDALSHDDLKIISKSQFTNFNDELINKIVLFNSIISNEAGIVWGHNGSPWEMNLRDIIRLCELINASMNKLSIEDNLNSAMELIYVDRMRNFDDKEKVRSIFHQIFDNITFDIKQPVMFLSDEYLYFDNVTLPRTQNSFKIDDNLLVMRNQLPILKSLANCIDMNWMPILIGGSGAGKTSVVHVLAQLCGQKLRSVVVNSAMDTTEILGGFEQTDYNRHLEELINNTENLLIEFMRINVNNKSSIKKVSEIHGLLEEIKNSSSSSSSDNNQSSTMAVATELFLRRTEQLLKLISSMKTLDTLHDTELTEIQDKIQHLSSVVKNEKCLNAGGKFEWVNSVLVKCLQDGTWLLLDQVNLCSPAVLDRLNGLLEPGGVLTIGERGIGSDGNIHTIKPHKNFRLFLTMDPRYGEISRAMRNRGVEIFITTNKDDQQINNLDIKSQLFSIGLTNPCHQEALLSIHQTIIDKNLTAENYGVNELFDSGFLITHQILRGFSIIEAFKMACTDVYIKSKHIQDSCVRDSLTSIIEETIQQFKTSDNDNFVIDLNSVTLKVSDLQDNSQISIIKQQQSLLMLLYKQKLLLNDFNVDKNTTKFINNYFDSSRNDDNLIDTEITKIIPYLLLNFYEKSTINDVKIRTKYLKNITNDTDFITTLNILEKEVIEFSDILENKCLPWYPLVSPINLTEKQTTISLKLSMLLYIKTMKINHDNIDKNINLNKNTITVDDYSNAINNNKLADRINIPLVTMFYPFADKLNNWILTYIKTVINHIDYKKFYDIKKSINWIKRFYQQGELVLIDKLNNDDSNKATSLLDNIEILLKVHYKWMKKIVDKTINLNDNTLSENIKLIRDIILSLLQEIDVTVYSVDDRFTKFTKIIKNNIITPLPFNSETIITNFKCLKNITNEFSTLERVDDVNFLSWKIRLILLHLDESKKLRYNLINTWQKIYNEEFNDTDIYTELIDDSESIKNQYMIGLNTHEQVTHALDVILSTQNDHKLNEIYTKIQLYPIYEYAFYMFVNKFHAITCCKINNDNTDDNSLLTNEYSLNKFIDIPSIPMNLLGVIKTIYENYQQPIKLMRLIHDLFQGLTKLSYASNAFKNPNLMINFTNINNENTDDYLINKKNTTDDDNNIIHNNSEPILILLVSKLILDTTTTSKDEFQVLGSASLGDYRAKIKQLRVLNDVLWRNSISFNSKDYGYVENDRKALIARSESYIKSVEQTGGELWEREMLNKSSTNTLPTEQKYQEEYRDPLDELKQLINQLKSNDNIEFENIKRGYSWMLLGYHQLFIFTNLEFIDPIRKKELKIQYVDEDIEDLKNIIYSVTLEGYAFGDSSTNKYDPRIVEAQKSLNELNLKKNNLTASKGFRSSTSKYQELVKEMIAFRQTVGSWKEIIEPIKNLYNMYIDAVNNCDVKSELFIENITEKIGSIELSERSLHEFSERMELKFLPNYRELVAPIVTALAELKHGSRILIDELKRLVMEINNKTNHNINAQNFIHNLVRFPTIGKGQNNLLELVELCTSQDSRYFISKTITEINSTDSLVEQFRLLKNGLHEFYNHVSLTKKLTKPLWNELNSLLQQVVILWQKKELEKEKLAKEEASLYRNKATLHAETITEEQEITMELRKIFPTHHDDDFHEIEDKHERLDTVAVEPKETNDNKDIFKNLITEEDVQEVHEIHARIVRLFAFAPWFDGPNKITKNTISRNYIDPLMQRFHTFTKIRSNVESAFTLDLSSKLYTSLNVITSIAVSSSQGESFYKENINKKPYDFYKSSNIEEIRQCLPILEKIKERVNIYLKQWPEHPTLTWIHTIIQRVCKFSILSPVSRFLTGLELLLVKMREWEENAHSGVSLCEYSNTLTQQIIDWRKLELNSWKGCLNAAFDRLKLKTSKWWFLIYAVVEAYINQSSIDTSIYNDNNNDNNDKSDEKIDAKKLIDRLEIFMRQSPLVEFQSRLDLLYTFHAHAFYFKPSNERTELIAIFWNIHNYYSQFLTDVQNKITSIKMPIEKKLKDFVKIARWNDINYWSVKETVEKTHRTLHKYIREYETGLKESVGNCLIVQPSSHQTPLTNGNSDDSISTIIHINTRDFMTPLAIVDMTFNVLKISEKSRILQLPKLLNKAKNLCNKTILNSSYPSLRTELDDFIDGYINYSIELKNKDIDKTLPKGKQKSQAKSILQEKRKGLADYFKGMTRMGFSYRRGNLDLKNRREVIVDMMVPPVDVMIGLKQLSIIEKVDKKMIKQWEGCENYYYKSLIKINSLHSTLTKAQNDLGPQNMDKCSGYSNHLMRIAHEQKKILADNFNKFLNLRQKIINLQMIDSKIVELPSLEKIRNSADDLKNKLMILQTGLEQLEVYICACPVDNPIEGNAEVFQLESVCVPAVKLMKDDDVWRIMNNLLKDSNKIVENLSQEHDRLFPATSSSVIRTSMHLSYLENTSKSLKQVRQYLVECSNKFGNDGVTDHPIWQTFQYLENNIDEWTNSFNDLTLSNENPAAPVNSDSETLCMTIEKLLETILLVIQEKYKAPLGKDEQDEEENNESNVLQTEEESENTDEREMRENLIESLKKDIVNLRLDDVNEKLDIILMIVQLFDGESLTEANKLVLQFLPLLKQYSLFAQFYLNEQIASMRTVCKHLSLQLSVFLDLVTNGFCVPKDLDLDEGEMDEDGVEQKSNKGGMGLGDGEGEKDVSDQIETEDQLDDARPAGEEKDKDDDKDCDEEENGIEMSENFDSKLQDMPKNEDDEDNDKDDDNDDEDLDKEMDKTEEGVDQLDEELWGDDEDEDIDETADSDEKGKGEETGDKEMTSNEEVNDKKKENNDEDDNQNDGNEEKEKPEINEMNEPDENDDQINPHHGKQELPPEPEEMDLPDDLNLDNDDEVKDGKDEENPFDIDDMKENQLPTDKDEPEKPEEEEEEKNKDNEPAEDSSDDEDDATPSGEQPCKDLDDEEEKEEENTADSEEKSINPEDKDEEKENNQENEEDKKDADDAVPSMTDTNEAANELDEPEEQTEGSRDKTSVNPNESEKQESSMTDNNYDDDGKDDGTGQAQSDDLDKGHLGTTAPKKSLQSQNKDHKQKEKRKNPGDTDDDHALAEEIQSTVKKQKMINNREETNDEKNNDTGMENDENSEIDMCQHVKDSEEYDGQVMDAATEEQQKKQQIKDIEEEKPDNDEVTDMEVDMHEDEDDENNKAPEKTPEAIEKTEKNKDKPSTSGNKKTDDTSQMETKIDVEGEIIKTMDVSRSSESAFFTKIPEYENTSMSPIEREKTRKQVEDMMSQWTRGPPDQEALTAWNCLSAVTESPARDLSEKLRLVLEPTQATRLKGDYRTGKRLNMRKIIPYIASQFRKDKIWLRRTKPSKRDYQVVLAIDDSSSMADNHSKELAFESLALITKAMGYLEVGELGVVSFGESVKILHPLGEPFNEQSGSRLIQEMQFIQKKTEIAKLVNTTVDMFENQIKSSDNAKLLIILCDGKFSEGEKSINQAVRRAKQSNIFTVFIMIESPLKENSLLNTRTFSMGADGKPVFDYYMDRFPFPFYMILKDINALPGVLSDALRQWFEIVGKIDT</sequence>
<dbReference type="PIRSF" id="PIRSF010340">
    <property type="entry name" value="Midasin"/>
    <property type="match status" value="1"/>
</dbReference>
<feature type="compositionally biased region" description="Basic and acidic residues" evidence="10">
    <location>
        <begin position="4554"/>
        <end position="4568"/>
    </location>
</feature>
<evidence type="ECO:0000259" key="11">
    <source>
        <dbReference type="PROSITE" id="PS50234"/>
    </source>
</evidence>
<evidence type="ECO:0000256" key="7">
    <source>
        <dbReference type="ARBA" id="ARBA00023186"/>
    </source>
</evidence>
<dbReference type="FunFam" id="3.40.50.300:FF:000956">
    <property type="entry name" value="Midasin"/>
    <property type="match status" value="1"/>
</dbReference>
<dbReference type="Pfam" id="PF00092">
    <property type="entry name" value="VWA"/>
    <property type="match status" value="1"/>
</dbReference>
<dbReference type="InterPro" id="IPR011704">
    <property type="entry name" value="ATPase_dyneun-rel_AAA"/>
</dbReference>
<gene>
    <name evidence="12" type="ORF">HCN44_009319</name>
</gene>
<feature type="compositionally biased region" description="Acidic residues" evidence="10">
    <location>
        <begin position="4692"/>
        <end position="4701"/>
    </location>
</feature>
<dbReference type="FunFam" id="3.40.50.300:FF:000582">
    <property type="entry name" value="Midasin"/>
    <property type="match status" value="1"/>
</dbReference>
<reference evidence="12 13" key="1">
    <citation type="submission" date="2020-08" db="EMBL/GenBank/DDBJ databases">
        <title>Aphidius gifuensis genome sequencing and assembly.</title>
        <authorList>
            <person name="Du Z."/>
        </authorList>
    </citation>
    <scope>NUCLEOTIDE SEQUENCE [LARGE SCALE GENOMIC DNA]</scope>
    <source>
        <strain evidence="12">YNYX2018</strain>
        <tissue evidence="12">Adults</tissue>
    </source>
</reference>
<evidence type="ECO:0000256" key="1">
    <source>
        <dbReference type="ARBA" id="ARBA00004604"/>
    </source>
</evidence>
<evidence type="ECO:0000256" key="2">
    <source>
        <dbReference type="ARBA" id="ARBA00004642"/>
    </source>
</evidence>
<dbReference type="InterPro" id="IPR012099">
    <property type="entry name" value="Midasin"/>
</dbReference>
<feature type="compositionally biased region" description="Low complexity" evidence="10">
    <location>
        <begin position="735"/>
        <end position="747"/>
    </location>
</feature>
<feature type="compositionally biased region" description="Acidic residues" evidence="10">
    <location>
        <begin position="4512"/>
        <end position="4522"/>
    </location>
</feature>
<dbReference type="InterPro" id="IPR027417">
    <property type="entry name" value="P-loop_NTPase"/>
</dbReference>
<evidence type="ECO:0000313" key="13">
    <source>
        <dbReference type="Proteomes" id="UP000639338"/>
    </source>
</evidence>
<dbReference type="Pfam" id="PF17865">
    <property type="entry name" value="AAA_lid_5"/>
    <property type="match status" value="1"/>
</dbReference>
<feature type="compositionally biased region" description="Basic and acidic residues" evidence="10">
    <location>
        <begin position="4924"/>
        <end position="4946"/>
    </location>
</feature>
<name>A0A834Y7C7_APHGI</name>
<feature type="compositionally biased region" description="Acidic residues" evidence="10">
    <location>
        <begin position="4714"/>
        <end position="4733"/>
    </location>
</feature>
<evidence type="ECO:0000313" key="12">
    <source>
        <dbReference type="EMBL" id="KAF7997921.1"/>
    </source>
</evidence>
<accession>A0A834Y7C7</accession>
<dbReference type="InterPro" id="IPR048617">
    <property type="entry name" value="MDN1_AAA_lid_4"/>
</dbReference>
<dbReference type="Pfam" id="PF17867">
    <property type="entry name" value="AAA_lid_7"/>
    <property type="match status" value="3"/>
</dbReference>
<dbReference type="Proteomes" id="UP000639338">
    <property type="component" value="Unassembled WGS sequence"/>
</dbReference>
<feature type="compositionally biased region" description="Basic and acidic residues" evidence="10">
    <location>
        <begin position="4812"/>
        <end position="4840"/>
    </location>
</feature>
<dbReference type="SMART" id="SM00382">
    <property type="entry name" value="AAA"/>
    <property type="match status" value="6"/>
</dbReference>
<feature type="compositionally biased region" description="Basic and acidic residues" evidence="10">
    <location>
        <begin position="752"/>
        <end position="764"/>
    </location>
</feature>
<dbReference type="InterPro" id="IPR002035">
    <property type="entry name" value="VWF_A"/>
</dbReference>
<dbReference type="PANTHER" id="PTHR48103:SF2">
    <property type="entry name" value="MIDASIN"/>
    <property type="match status" value="1"/>
</dbReference>
<comment type="function">
    <text evidence="9">Nuclear chaperone required for maturation and nuclear export of pre-60S ribosome subunits.</text>
</comment>
<protein>
    <recommendedName>
        <fullName evidence="4 9">Midasin</fullName>
    </recommendedName>
</protein>
<feature type="compositionally biased region" description="Acidic residues" evidence="10">
    <location>
        <begin position="4776"/>
        <end position="4787"/>
    </location>
</feature>
<dbReference type="InterPro" id="IPR040848">
    <property type="entry name" value="AAA_lid_7"/>
</dbReference>
<organism evidence="12 13">
    <name type="scientific">Aphidius gifuensis</name>
    <name type="common">Parasitoid wasp</name>
    <dbReference type="NCBI Taxonomy" id="684658"/>
    <lineage>
        <taxon>Eukaryota</taxon>
        <taxon>Metazoa</taxon>
        <taxon>Ecdysozoa</taxon>
        <taxon>Arthropoda</taxon>
        <taxon>Hexapoda</taxon>
        <taxon>Insecta</taxon>
        <taxon>Pterygota</taxon>
        <taxon>Neoptera</taxon>
        <taxon>Endopterygota</taxon>
        <taxon>Hymenoptera</taxon>
        <taxon>Apocrita</taxon>
        <taxon>Ichneumonoidea</taxon>
        <taxon>Braconidae</taxon>
        <taxon>Aphidiinae</taxon>
        <taxon>Aphidius</taxon>
    </lineage>
</organism>
<dbReference type="GO" id="GO:0005730">
    <property type="term" value="C:nucleolus"/>
    <property type="evidence" value="ECO:0007669"/>
    <property type="project" value="UniProtKB-SubCell"/>
</dbReference>
<feature type="compositionally biased region" description="Basic and acidic residues" evidence="10">
    <location>
        <begin position="4644"/>
        <end position="4671"/>
    </location>
</feature>
<keyword evidence="5 9" id="KW-0547">Nucleotide-binding</keyword>
<dbReference type="GO" id="GO:0005524">
    <property type="term" value="F:ATP binding"/>
    <property type="evidence" value="ECO:0007669"/>
    <property type="project" value="UniProtKB-KW"/>
</dbReference>
<dbReference type="Pfam" id="PF07728">
    <property type="entry name" value="AAA_5"/>
    <property type="match status" value="7"/>
</dbReference>
<dbReference type="SMART" id="SM00327">
    <property type="entry name" value="VWA"/>
    <property type="match status" value="1"/>
</dbReference>
<comment type="subcellular location">
    <subcellularLocation>
        <location evidence="1">Nucleus</location>
        <location evidence="1">Nucleolus</location>
    </subcellularLocation>
    <subcellularLocation>
        <location evidence="2">Nucleus</location>
        <location evidence="2">Nucleoplasm</location>
    </subcellularLocation>
</comment>
<feature type="compositionally biased region" description="Basic and acidic residues" evidence="10">
    <location>
        <begin position="4864"/>
        <end position="4881"/>
    </location>
</feature>
<feature type="region of interest" description="Disordered" evidence="10">
    <location>
        <begin position="116"/>
        <end position="139"/>
    </location>
</feature>
<dbReference type="FunFam" id="3.40.50.300:FF:000142">
    <property type="entry name" value="Midasin"/>
    <property type="match status" value="1"/>
</dbReference>
<feature type="compositionally biased region" description="Basic and acidic residues" evidence="10">
    <location>
        <begin position="5006"/>
        <end position="5017"/>
    </location>
</feature>
<feature type="compositionally biased region" description="Acidic residues" evidence="10">
    <location>
        <begin position="5018"/>
        <end position="5040"/>
    </location>
</feature>
<dbReference type="CDD" id="cd00009">
    <property type="entry name" value="AAA"/>
    <property type="match status" value="3"/>
</dbReference>
<comment type="similarity">
    <text evidence="3 9">Belongs to the midasin family.</text>
</comment>
<feature type="region of interest" description="Disordered" evidence="10">
    <location>
        <begin position="4382"/>
        <end position="4412"/>
    </location>
</feature>
<dbReference type="PANTHER" id="PTHR48103">
    <property type="entry name" value="MIDASIN-RELATED"/>
    <property type="match status" value="1"/>
</dbReference>
<comment type="caution">
    <text evidence="12">The sequence shown here is derived from an EMBL/GenBank/DDBJ whole genome shotgun (WGS) entry which is preliminary data.</text>
</comment>
<dbReference type="SUPFAM" id="SSF53300">
    <property type="entry name" value="vWA-like"/>
    <property type="match status" value="1"/>
</dbReference>
<evidence type="ECO:0000256" key="10">
    <source>
        <dbReference type="SAM" id="MobiDB-lite"/>
    </source>
</evidence>
<feature type="compositionally biased region" description="Basic and acidic residues" evidence="10">
    <location>
        <begin position="4960"/>
        <end position="4971"/>
    </location>
</feature>
<keyword evidence="8 9" id="KW-0539">Nucleus</keyword>
<feature type="compositionally biased region" description="Basic and acidic residues" evidence="10">
    <location>
        <begin position="4584"/>
        <end position="4594"/>
    </location>
</feature>
<feature type="compositionally biased region" description="Acidic residues" evidence="10">
    <location>
        <begin position="4595"/>
        <end position="4613"/>
    </location>
</feature>
<proteinExistence type="inferred from homology"/>
<dbReference type="GO" id="GO:0005654">
    <property type="term" value="C:nucleoplasm"/>
    <property type="evidence" value="ECO:0007669"/>
    <property type="project" value="UniProtKB-SubCell"/>
</dbReference>
<feature type="compositionally biased region" description="Basic and acidic residues" evidence="10">
    <location>
        <begin position="4734"/>
        <end position="4760"/>
    </location>
</feature>
<feature type="compositionally biased region" description="Acidic residues" evidence="10">
    <location>
        <begin position="4798"/>
        <end position="4811"/>
    </location>
</feature>
<dbReference type="Pfam" id="PF21108">
    <property type="entry name" value="MDN1_4th"/>
    <property type="match status" value="1"/>
</dbReference>
<evidence type="ECO:0000256" key="4">
    <source>
        <dbReference type="ARBA" id="ARBA00017143"/>
    </source>
</evidence>
<dbReference type="PROSITE" id="PS50234">
    <property type="entry name" value="VWFA"/>
    <property type="match status" value="1"/>
</dbReference>
<dbReference type="FunFam" id="3.40.50.300:FF:000764">
    <property type="entry name" value="Midasin"/>
    <property type="match status" value="1"/>
</dbReference>
<keyword evidence="6 9" id="KW-0067">ATP-binding</keyword>
<feature type="compositionally biased region" description="Basic and acidic residues" evidence="10">
    <location>
        <begin position="5041"/>
        <end position="5078"/>
    </location>
</feature>
<evidence type="ECO:0000256" key="6">
    <source>
        <dbReference type="ARBA" id="ARBA00022840"/>
    </source>
</evidence>
<dbReference type="GO" id="GO:0000027">
    <property type="term" value="P:ribosomal large subunit assembly"/>
    <property type="evidence" value="ECO:0007669"/>
    <property type="project" value="InterPro"/>
</dbReference>
<dbReference type="InterPro" id="IPR003593">
    <property type="entry name" value="AAA+_ATPase"/>
</dbReference>
<evidence type="ECO:0000256" key="9">
    <source>
        <dbReference type="PIRNR" id="PIRNR010340"/>
    </source>
</evidence>
<feature type="region of interest" description="Disordered" evidence="10">
    <location>
        <begin position="731"/>
        <end position="764"/>
    </location>
</feature>
<dbReference type="FunFam" id="3.40.50.410:FF:000028">
    <property type="entry name" value="Midasin"/>
    <property type="match status" value="1"/>
</dbReference>
<dbReference type="SUPFAM" id="SSF52540">
    <property type="entry name" value="P-loop containing nucleoside triphosphate hydrolases"/>
    <property type="match status" value="6"/>
</dbReference>
<dbReference type="OrthoDB" id="422220at2759"/>
<keyword evidence="7 9" id="KW-0143">Chaperone</keyword>
<evidence type="ECO:0000256" key="5">
    <source>
        <dbReference type="ARBA" id="ARBA00022741"/>
    </source>
</evidence>
<dbReference type="GO" id="GO:0030687">
    <property type="term" value="C:preribosome, large subunit precursor"/>
    <property type="evidence" value="ECO:0007669"/>
    <property type="project" value="TreeGrafter"/>
</dbReference>